<evidence type="ECO:0000256" key="6">
    <source>
        <dbReference type="ARBA" id="ARBA00032248"/>
    </source>
</evidence>
<dbReference type="InterPro" id="IPR004617">
    <property type="entry name" value="ApaH"/>
</dbReference>
<dbReference type="SUPFAM" id="SSF56300">
    <property type="entry name" value="Metallo-dependent phosphatases"/>
    <property type="match status" value="1"/>
</dbReference>
<feature type="domain" description="Calcineurin-like phosphoesterase" evidence="9">
    <location>
        <begin position="3"/>
        <end position="152"/>
    </location>
</feature>
<gene>
    <name evidence="10" type="primary">apaH</name>
    <name evidence="10" type="ORF">Tther_01206</name>
</gene>
<reference evidence="10 11" key="1">
    <citation type="submission" date="2019-07" db="EMBL/GenBank/DDBJ databases">
        <title>Tepidimonas thermarum AA-1 draft genome.</title>
        <authorList>
            <person name="Da Costa M.S."/>
            <person name="Froufe H.J.C."/>
            <person name="Egas C."/>
            <person name="Albuquerque L."/>
        </authorList>
    </citation>
    <scope>NUCLEOTIDE SEQUENCE [LARGE SCALE GENOMIC DNA]</scope>
    <source>
        <strain evidence="10 11">AA-1</strain>
    </source>
</reference>
<evidence type="ECO:0000256" key="4">
    <source>
        <dbReference type="ARBA" id="ARBA00022801"/>
    </source>
</evidence>
<name>A0A554X281_9BURK</name>
<accession>A0A554X281</accession>
<organism evidence="10 11">
    <name type="scientific">Tepidimonas thermarum</name>
    <dbReference type="NCBI Taxonomy" id="335431"/>
    <lineage>
        <taxon>Bacteria</taxon>
        <taxon>Pseudomonadati</taxon>
        <taxon>Pseudomonadota</taxon>
        <taxon>Betaproteobacteria</taxon>
        <taxon>Burkholderiales</taxon>
        <taxon>Tepidimonas</taxon>
    </lineage>
</organism>
<proteinExistence type="inferred from homology"/>
<dbReference type="InterPro" id="IPR004843">
    <property type="entry name" value="Calcineurin-like_PHP"/>
</dbReference>
<keyword evidence="4 10" id="KW-0378">Hydrolase</keyword>
<comment type="similarity">
    <text evidence="2">Belongs to the Ap4A hydrolase family.</text>
</comment>
<dbReference type="PANTHER" id="PTHR40942:SF4">
    <property type="entry name" value="CYTOCHROME C5"/>
    <property type="match status" value="1"/>
</dbReference>
<evidence type="ECO:0000313" key="10">
    <source>
        <dbReference type="EMBL" id="TSE29928.1"/>
    </source>
</evidence>
<evidence type="ECO:0000256" key="2">
    <source>
        <dbReference type="ARBA" id="ARBA00005419"/>
    </source>
</evidence>
<dbReference type="NCBIfam" id="TIGR00668">
    <property type="entry name" value="apaH"/>
    <property type="match status" value="1"/>
</dbReference>
<evidence type="ECO:0000256" key="5">
    <source>
        <dbReference type="ARBA" id="ARBA00031248"/>
    </source>
</evidence>
<dbReference type="NCBIfam" id="NF001204">
    <property type="entry name" value="PRK00166.1"/>
    <property type="match status" value="1"/>
</dbReference>
<dbReference type="EC" id="3.6.1.41" evidence="3"/>
<dbReference type="InterPro" id="IPR029052">
    <property type="entry name" value="Metallo-depent_PP-like"/>
</dbReference>
<keyword evidence="11" id="KW-1185">Reference proteome</keyword>
<protein>
    <recommendedName>
        <fullName evidence="3">bis(5'-nucleosyl)-tetraphosphatase (symmetrical)</fullName>
        <ecNumber evidence="3">3.6.1.41</ecNumber>
    </recommendedName>
    <alternativeName>
        <fullName evidence="6">Ap4A hydrolase</fullName>
    </alternativeName>
    <alternativeName>
        <fullName evidence="5">Diadenosine 5',5'''-P1,P4-tetraphosphate pyrophosphohydrolase</fullName>
    </alternativeName>
    <alternativeName>
        <fullName evidence="7">Diadenosine tetraphosphatase</fullName>
    </alternativeName>
</protein>
<comment type="function">
    <text evidence="1">Hydrolyzes diadenosine 5',5'''-P1,P4-tetraphosphate to yield ADP.</text>
</comment>
<dbReference type="PIRSF" id="PIRSF000903">
    <property type="entry name" value="B5n-ttraPtase_sm"/>
    <property type="match status" value="1"/>
</dbReference>
<evidence type="ECO:0000313" key="11">
    <source>
        <dbReference type="Proteomes" id="UP000318542"/>
    </source>
</evidence>
<evidence type="ECO:0000256" key="8">
    <source>
        <dbReference type="ARBA" id="ARBA00049417"/>
    </source>
</evidence>
<dbReference type="Gene3D" id="3.60.21.10">
    <property type="match status" value="1"/>
</dbReference>
<comment type="catalytic activity">
    <reaction evidence="8">
        <text>P(1),P(4)-bis(5'-adenosyl) tetraphosphate + H2O = 2 ADP + 2 H(+)</text>
        <dbReference type="Rhea" id="RHEA:24252"/>
        <dbReference type="ChEBI" id="CHEBI:15377"/>
        <dbReference type="ChEBI" id="CHEBI:15378"/>
        <dbReference type="ChEBI" id="CHEBI:58141"/>
        <dbReference type="ChEBI" id="CHEBI:456216"/>
        <dbReference type="EC" id="3.6.1.41"/>
    </reaction>
</comment>
<dbReference type="Pfam" id="PF00149">
    <property type="entry name" value="Metallophos"/>
    <property type="match status" value="1"/>
</dbReference>
<evidence type="ECO:0000256" key="1">
    <source>
        <dbReference type="ARBA" id="ARBA00003413"/>
    </source>
</evidence>
<sequence length="283" mass="31000">MALYLIGDVQGCDEALQRLLAELGFSPSRDRFIVLGDLVNRGPASLAALRRVMRFDGAGDTLLGNHDLHLLAVAAGVRPPHRSDTLDEILNAPDRDALLDWLAQRPLALHERGWLLVHAGVLPAWSVEQTLALAAEVQHVLRSPQRHAWLQQMYGNDPNAWRADLQGPARLRVIVNALTRLRFCTPEGVMEFATKDSAADDPPGYVPWFDVPQRQTAGTPVAFGHWSTLGPLRRADLLALDTGCIWGGQLSAACLPDAPVTDARRVEVIRLPCPQARAPLRGL</sequence>
<dbReference type="Proteomes" id="UP000318542">
    <property type="component" value="Unassembled WGS sequence"/>
</dbReference>
<dbReference type="OrthoDB" id="9807890at2"/>
<dbReference type="RefSeq" id="WP_143901954.1">
    <property type="nucleotide sequence ID" value="NZ_VJOL01000018.1"/>
</dbReference>
<evidence type="ECO:0000259" key="9">
    <source>
        <dbReference type="Pfam" id="PF00149"/>
    </source>
</evidence>
<dbReference type="EMBL" id="VJOL01000018">
    <property type="protein sequence ID" value="TSE29928.1"/>
    <property type="molecule type" value="Genomic_DNA"/>
</dbReference>
<dbReference type="PANTHER" id="PTHR40942">
    <property type="match status" value="1"/>
</dbReference>
<evidence type="ECO:0000256" key="3">
    <source>
        <dbReference type="ARBA" id="ARBA00012506"/>
    </source>
</evidence>
<dbReference type="AlphaFoldDB" id="A0A554X281"/>
<dbReference type="GO" id="GO:0008803">
    <property type="term" value="F:bis(5'-nucleosyl)-tetraphosphatase (symmetrical) activity"/>
    <property type="evidence" value="ECO:0007669"/>
    <property type="project" value="UniProtKB-EC"/>
</dbReference>
<dbReference type="CDD" id="cd07422">
    <property type="entry name" value="MPP_ApaH"/>
    <property type="match status" value="1"/>
</dbReference>
<comment type="caution">
    <text evidence="10">The sequence shown here is derived from an EMBL/GenBank/DDBJ whole genome shotgun (WGS) entry which is preliminary data.</text>
</comment>
<evidence type="ECO:0000256" key="7">
    <source>
        <dbReference type="ARBA" id="ARBA00033210"/>
    </source>
</evidence>